<dbReference type="EMBL" id="BDIP01002453">
    <property type="protein sequence ID" value="GIQ86319.1"/>
    <property type="molecule type" value="Genomic_DNA"/>
</dbReference>
<dbReference type="AlphaFoldDB" id="A0A9K3CZJ0"/>
<comment type="caution">
    <text evidence="1">The sequence shown here is derived from an EMBL/GenBank/DDBJ whole genome shotgun (WGS) entry which is preliminary data.</text>
</comment>
<reference evidence="1 2" key="1">
    <citation type="journal article" date="2018" name="PLoS ONE">
        <title>The draft genome of Kipferlia bialata reveals reductive genome evolution in fornicate parasites.</title>
        <authorList>
            <person name="Tanifuji G."/>
            <person name="Takabayashi S."/>
            <person name="Kume K."/>
            <person name="Takagi M."/>
            <person name="Nakayama T."/>
            <person name="Kamikawa R."/>
            <person name="Inagaki Y."/>
            <person name="Hashimoto T."/>
        </authorList>
    </citation>
    <scope>NUCLEOTIDE SEQUENCE [LARGE SCALE GENOMIC DNA]</scope>
    <source>
        <strain evidence="1">NY0173</strain>
    </source>
</reference>
<organism evidence="1 2">
    <name type="scientific">Kipferlia bialata</name>
    <dbReference type="NCBI Taxonomy" id="797122"/>
    <lineage>
        <taxon>Eukaryota</taxon>
        <taxon>Metamonada</taxon>
        <taxon>Carpediemonas-like organisms</taxon>
        <taxon>Kipferlia</taxon>
    </lineage>
</organism>
<accession>A0A9K3CZJ0</accession>
<gene>
    <name evidence="1" type="ORF">KIPB_008151</name>
</gene>
<evidence type="ECO:0000313" key="1">
    <source>
        <dbReference type="EMBL" id="GIQ86319.1"/>
    </source>
</evidence>
<name>A0A9K3CZJ0_9EUKA</name>
<protein>
    <submittedName>
        <fullName evidence="1">Uncharacterized protein</fullName>
    </submittedName>
</protein>
<dbReference type="Proteomes" id="UP000265618">
    <property type="component" value="Unassembled WGS sequence"/>
</dbReference>
<keyword evidence="2" id="KW-1185">Reference proteome</keyword>
<evidence type="ECO:0000313" key="2">
    <source>
        <dbReference type="Proteomes" id="UP000265618"/>
    </source>
</evidence>
<sequence>MMTSPLHVRIVLPGDGRVLLEFKSPGDVNPCTPLYSVVSGLAEQVMTSISSEAETSDSDSRSQPENTKCLERVALHTFDMQHPIPLSMTVGMLKTLVSDTHIGPLVLCASFSPAVPSDTVTSGYKV</sequence>
<proteinExistence type="predicted"/>